<dbReference type="AlphaFoldDB" id="A0A0E9VSG6"/>
<reference evidence="1" key="1">
    <citation type="submission" date="2014-11" db="EMBL/GenBank/DDBJ databases">
        <authorList>
            <person name="Amaro Gonzalez C."/>
        </authorList>
    </citation>
    <scope>NUCLEOTIDE SEQUENCE</scope>
</reference>
<organism evidence="1">
    <name type="scientific">Anguilla anguilla</name>
    <name type="common">European freshwater eel</name>
    <name type="synonym">Muraena anguilla</name>
    <dbReference type="NCBI Taxonomy" id="7936"/>
    <lineage>
        <taxon>Eukaryota</taxon>
        <taxon>Metazoa</taxon>
        <taxon>Chordata</taxon>
        <taxon>Craniata</taxon>
        <taxon>Vertebrata</taxon>
        <taxon>Euteleostomi</taxon>
        <taxon>Actinopterygii</taxon>
        <taxon>Neopterygii</taxon>
        <taxon>Teleostei</taxon>
        <taxon>Anguilliformes</taxon>
        <taxon>Anguillidae</taxon>
        <taxon>Anguilla</taxon>
    </lineage>
</organism>
<reference evidence="1" key="2">
    <citation type="journal article" date="2015" name="Fish Shellfish Immunol.">
        <title>Early steps in the European eel (Anguilla anguilla)-Vibrio vulnificus interaction in the gills: Role of the RtxA13 toxin.</title>
        <authorList>
            <person name="Callol A."/>
            <person name="Pajuelo D."/>
            <person name="Ebbesson L."/>
            <person name="Teles M."/>
            <person name="MacKenzie S."/>
            <person name="Amaro C."/>
        </authorList>
    </citation>
    <scope>NUCLEOTIDE SEQUENCE</scope>
</reference>
<dbReference type="EMBL" id="GBXM01027546">
    <property type="protein sequence ID" value="JAH81031.1"/>
    <property type="molecule type" value="Transcribed_RNA"/>
</dbReference>
<sequence>MVNLLLRCTIVRKKCLLLALWLILMVALEL</sequence>
<protein>
    <submittedName>
        <fullName evidence="1">Uncharacterized protein</fullName>
    </submittedName>
</protein>
<accession>A0A0E9VSG6</accession>
<name>A0A0E9VSG6_ANGAN</name>
<evidence type="ECO:0000313" key="1">
    <source>
        <dbReference type="EMBL" id="JAH81031.1"/>
    </source>
</evidence>
<proteinExistence type="predicted"/>